<evidence type="ECO:0000256" key="2">
    <source>
        <dbReference type="ARBA" id="ARBA00023002"/>
    </source>
</evidence>
<dbReference type="InterPro" id="IPR021765">
    <property type="entry name" value="UstYa-like"/>
</dbReference>
<dbReference type="Pfam" id="PF11807">
    <property type="entry name" value="UstYa"/>
    <property type="match status" value="1"/>
</dbReference>
<keyword evidence="2" id="KW-0560">Oxidoreductase</keyword>
<evidence type="ECO:0000256" key="3">
    <source>
        <dbReference type="ARBA" id="ARBA00035112"/>
    </source>
</evidence>
<dbReference type="STRING" id="857342.A0A2T3AX49"/>
<evidence type="ECO:0000313" key="5">
    <source>
        <dbReference type="Proteomes" id="UP000241818"/>
    </source>
</evidence>
<dbReference type="AlphaFoldDB" id="A0A2T3AX49"/>
<dbReference type="Proteomes" id="UP000241818">
    <property type="component" value="Unassembled WGS sequence"/>
</dbReference>
<comment type="similarity">
    <text evidence="3">Belongs to the ustYa family.</text>
</comment>
<dbReference type="GO" id="GO:0016491">
    <property type="term" value="F:oxidoreductase activity"/>
    <property type="evidence" value="ECO:0007669"/>
    <property type="project" value="UniProtKB-KW"/>
</dbReference>
<dbReference type="InParanoid" id="A0A2T3AX49"/>
<name>A0A2T3AX49_AMORE</name>
<dbReference type="GeneID" id="36573985"/>
<organism evidence="4 5">
    <name type="scientific">Amorphotheca resinae ATCC 22711</name>
    <dbReference type="NCBI Taxonomy" id="857342"/>
    <lineage>
        <taxon>Eukaryota</taxon>
        <taxon>Fungi</taxon>
        <taxon>Dikarya</taxon>
        <taxon>Ascomycota</taxon>
        <taxon>Pezizomycotina</taxon>
        <taxon>Leotiomycetes</taxon>
        <taxon>Helotiales</taxon>
        <taxon>Amorphothecaceae</taxon>
        <taxon>Amorphotheca</taxon>
    </lineage>
</organism>
<dbReference type="GO" id="GO:0043386">
    <property type="term" value="P:mycotoxin biosynthetic process"/>
    <property type="evidence" value="ECO:0007669"/>
    <property type="project" value="InterPro"/>
</dbReference>
<dbReference type="RefSeq" id="XP_024719245.1">
    <property type="nucleotide sequence ID" value="XM_024865904.1"/>
</dbReference>
<evidence type="ECO:0000256" key="1">
    <source>
        <dbReference type="ARBA" id="ARBA00004685"/>
    </source>
</evidence>
<reference evidence="4 5" key="1">
    <citation type="journal article" date="2018" name="New Phytol.">
        <title>Comparative genomics and transcriptomics depict ericoid mycorrhizal fungi as versatile saprotrophs and plant mutualists.</title>
        <authorList>
            <person name="Martino E."/>
            <person name="Morin E."/>
            <person name="Grelet G.A."/>
            <person name="Kuo A."/>
            <person name="Kohler A."/>
            <person name="Daghino S."/>
            <person name="Barry K.W."/>
            <person name="Cichocki N."/>
            <person name="Clum A."/>
            <person name="Dockter R.B."/>
            <person name="Hainaut M."/>
            <person name="Kuo R.C."/>
            <person name="LaButti K."/>
            <person name="Lindahl B.D."/>
            <person name="Lindquist E.A."/>
            <person name="Lipzen A."/>
            <person name="Khouja H.R."/>
            <person name="Magnuson J."/>
            <person name="Murat C."/>
            <person name="Ohm R.A."/>
            <person name="Singer S.W."/>
            <person name="Spatafora J.W."/>
            <person name="Wang M."/>
            <person name="Veneault-Fourrey C."/>
            <person name="Henrissat B."/>
            <person name="Grigoriev I.V."/>
            <person name="Martin F.M."/>
            <person name="Perotto S."/>
        </authorList>
    </citation>
    <scope>NUCLEOTIDE SEQUENCE [LARGE SCALE GENOMIC DNA]</scope>
    <source>
        <strain evidence="4 5">ATCC 22711</strain>
    </source>
</reference>
<proteinExistence type="inferred from homology"/>
<evidence type="ECO:0000313" key="4">
    <source>
        <dbReference type="EMBL" id="PSS13254.1"/>
    </source>
</evidence>
<sequence>MPFGRGYVFIPSPTRYSLSPGESTPQGNGDVYSVALYHQLHCLSIIRRDYFNLLEGILKRDEQDGRIDEDLRKEVREQMANSHNRHCMDYIRLTLECHADMTIEWERTESDGSRFQVDGMQIPHECKKKSALDGFMREQMKRVEEVRRGV</sequence>
<dbReference type="EMBL" id="KZ679014">
    <property type="protein sequence ID" value="PSS13254.1"/>
    <property type="molecule type" value="Genomic_DNA"/>
</dbReference>
<accession>A0A2T3AX49</accession>
<protein>
    <submittedName>
        <fullName evidence="4">Uncharacterized protein</fullName>
    </submittedName>
</protein>
<dbReference type="PANTHER" id="PTHR33365">
    <property type="entry name" value="YALI0B05434P"/>
    <property type="match status" value="1"/>
</dbReference>
<dbReference type="PANTHER" id="PTHR33365:SF11">
    <property type="entry name" value="TAT PATHWAY SIGNAL SEQUENCE"/>
    <property type="match status" value="1"/>
</dbReference>
<gene>
    <name evidence="4" type="ORF">M430DRAFT_29796</name>
</gene>
<comment type="pathway">
    <text evidence="1">Mycotoxin biosynthesis.</text>
</comment>
<dbReference type="OrthoDB" id="3687641at2759"/>
<keyword evidence="5" id="KW-1185">Reference proteome</keyword>